<feature type="transmembrane region" description="Helical" evidence="7">
    <location>
        <begin position="793"/>
        <end position="814"/>
    </location>
</feature>
<name>A0A3B3RRA5_9TELE</name>
<dbReference type="STRING" id="1676925.ENSPKIP00000020261"/>
<keyword evidence="3" id="KW-0378">Hydrolase</keyword>
<accession>A0A3B3RRA5</accession>
<evidence type="ECO:0000256" key="1">
    <source>
        <dbReference type="ARBA" id="ARBA00009545"/>
    </source>
</evidence>
<sequence length="883" mass="98727">MTTLSVIRCALKKVAFFYYLKSQGKYRQQNVALLTKFLFMTALCNCEPVEKKLRSEGPPSPVRREEKQIKKSEQLFLFSAKVQKEAQLKESSLCGQIKDIEKAAHACTVRMEEMPMETENTINVDPTGKGGVNHDPFGSPAVLEYANCETPSSEGSTGVLPAVQAISARAPSCEGSPKPGDPRPNDGFPNSAIGSPVEASPVTRGMSPGEGAGMQQDVSMLSPESPICSPPAELSQRATDAGSGPEGRSPDTRDTVKGSMGDENEKRETAGKGGARRDTKITEFFSRVPPQSACTSSQDPSPPVDAKWLGTPIEELKRMPQCSLPLPPLKVADSHTIMIRTDLLREGDVPVPYPTKFKDAWDELNVKMPCSDKSLFPLDGEDGGGVQSRWELIQKALRTEFKSVYGVKSAILKYNTAHSKKWDFSAMNILCTKVLDPHSVQHLFAAVLPKMAELALSADKLCTKPIPLLKQKMNHSITMSQQQIACLLANAFFSTFPRRNSRKLEYANYPDINLFRLFEGSSPKKVEKLKTLFCYFRRVTEKAPTGLVTFTRQCVTRFPDWESSAKPLTKLHITCEGTIENEGYGMLQVDFANRMVGGGVTGNGLVQEEIRFMINPELIVSRLFTEALDNNECLIITGTEQYSKYTGYAESYKWAGSHRDETPRDEWQRRCTEIVAIDALRFRSFYDQFQPEKITRELKKAYCGFVRPGVKSENLPAVATGNWGCGAFGGDSRLKALLQILVASEVGRDVAYFTFGDVDLMRDVHKMHSFLTQKNVTIGKACPLGFRFIFQRCLFCFIFLSVFHILYFILFALVRILFTFFFFFFFFLLFAVASANRFYVTMTIKEKKPHTGTLHAPWSFLKYIKQISIMMVNDTSITTNQHG</sequence>
<comment type="similarity">
    <text evidence="1">Belongs to the poly(ADP-ribose) glycohydrolase family.</text>
</comment>
<reference evidence="10" key="1">
    <citation type="submission" date="2025-08" db="UniProtKB">
        <authorList>
            <consortium name="Ensembl"/>
        </authorList>
    </citation>
    <scope>IDENTIFICATION</scope>
</reference>
<evidence type="ECO:0000256" key="7">
    <source>
        <dbReference type="SAM" id="Phobius"/>
    </source>
</evidence>
<feature type="transmembrane region" description="Helical" evidence="7">
    <location>
        <begin position="820"/>
        <end position="840"/>
    </location>
</feature>
<feature type="active site" evidence="4">
    <location>
        <position position="609"/>
    </location>
</feature>
<dbReference type="Pfam" id="PF05028">
    <property type="entry name" value="PARG_cat_C"/>
    <property type="match status" value="1"/>
</dbReference>
<evidence type="ECO:0000256" key="2">
    <source>
        <dbReference type="ARBA" id="ARBA00012255"/>
    </source>
</evidence>
<evidence type="ECO:0000259" key="8">
    <source>
        <dbReference type="Pfam" id="PF05028"/>
    </source>
</evidence>
<dbReference type="PANTHER" id="PTHR12837">
    <property type="entry name" value="POLY ADP-RIBOSE GLYCOHYDROLASE"/>
    <property type="match status" value="1"/>
</dbReference>
<dbReference type="EC" id="3.2.1.143" evidence="2"/>
<dbReference type="PANTHER" id="PTHR12837:SF8">
    <property type="entry name" value="POLY(ADP-RIBOSE) GLYCOHYDROLASE"/>
    <property type="match status" value="1"/>
</dbReference>
<dbReference type="GO" id="GO:0009225">
    <property type="term" value="P:nucleotide-sugar metabolic process"/>
    <property type="evidence" value="ECO:0007669"/>
    <property type="project" value="TreeGrafter"/>
</dbReference>
<evidence type="ECO:0000256" key="5">
    <source>
        <dbReference type="PIRSR" id="PIRSR607724-2"/>
    </source>
</evidence>
<feature type="domain" description="PARG catalytic Macro" evidence="8">
    <location>
        <begin position="559"/>
        <end position="761"/>
    </location>
</feature>
<dbReference type="Pfam" id="PF20811">
    <property type="entry name" value="PARG_cat_N"/>
    <property type="match status" value="1"/>
</dbReference>
<dbReference type="GO" id="GO:1990966">
    <property type="term" value="P:ATP generation from poly-ADP-D-ribose"/>
    <property type="evidence" value="ECO:0007669"/>
    <property type="project" value="TreeGrafter"/>
</dbReference>
<feature type="binding site" evidence="5">
    <location>
        <position position="593"/>
    </location>
    <ligand>
        <name>substrate</name>
    </ligand>
</feature>
<dbReference type="GO" id="GO:0005975">
    <property type="term" value="P:carbohydrate metabolic process"/>
    <property type="evidence" value="ECO:0007669"/>
    <property type="project" value="InterPro"/>
</dbReference>
<organism evidence="10 11">
    <name type="scientific">Paramormyrops kingsleyae</name>
    <dbReference type="NCBI Taxonomy" id="1676925"/>
    <lineage>
        <taxon>Eukaryota</taxon>
        <taxon>Metazoa</taxon>
        <taxon>Chordata</taxon>
        <taxon>Craniata</taxon>
        <taxon>Vertebrata</taxon>
        <taxon>Euteleostomi</taxon>
        <taxon>Actinopterygii</taxon>
        <taxon>Neopterygii</taxon>
        <taxon>Teleostei</taxon>
        <taxon>Osteoglossocephala</taxon>
        <taxon>Osteoglossomorpha</taxon>
        <taxon>Osteoglossiformes</taxon>
        <taxon>Mormyridae</taxon>
        <taxon>Paramormyrops</taxon>
    </lineage>
</organism>
<evidence type="ECO:0000313" key="11">
    <source>
        <dbReference type="Proteomes" id="UP000261540"/>
    </source>
</evidence>
<dbReference type="AlphaFoldDB" id="A0A3B3RRA5"/>
<feature type="active site" evidence="4">
    <location>
        <position position="608"/>
    </location>
</feature>
<dbReference type="Proteomes" id="UP000261540">
    <property type="component" value="Unplaced"/>
</dbReference>
<keyword evidence="7" id="KW-1133">Transmembrane helix</keyword>
<dbReference type="InterPro" id="IPR046372">
    <property type="entry name" value="PARG_cat_C"/>
</dbReference>
<dbReference type="GO" id="GO:0005634">
    <property type="term" value="C:nucleus"/>
    <property type="evidence" value="ECO:0007669"/>
    <property type="project" value="TreeGrafter"/>
</dbReference>
<feature type="binding site" evidence="5">
    <location>
        <position position="607"/>
    </location>
    <ligand>
        <name>substrate</name>
    </ligand>
</feature>
<dbReference type="InterPro" id="IPR007724">
    <property type="entry name" value="Poly_GlycHdrlase"/>
</dbReference>
<keyword evidence="7" id="KW-0812">Transmembrane</keyword>
<evidence type="ECO:0000259" key="9">
    <source>
        <dbReference type="Pfam" id="PF20811"/>
    </source>
</evidence>
<dbReference type="Ensembl" id="ENSPKIT00000000877.1">
    <property type="protein sequence ID" value="ENSPKIP00000020261.1"/>
    <property type="gene ID" value="ENSPKIG00000005078.1"/>
</dbReference>
<proteinExistence type="inferred from homology"/>
<dbReference type="GO" id="GO:0005737">
    <property type="term" value="C:cytoplasm"/>
    <property type="evidence" value="ECO:0007669"/>
    <property type="project" value="TreeGrafter"/>
</dbReference>
<evidence type="ECO:0000313" key="10">
    <source>
        <dbReference type="Ensembl" id="ENSPKIP00000020261.1"/>
    </source>
</evidence>
<protein>
    <recommendedName>
        <fullName evidence="2">poly(ADP-ribose) glycohydrolase</fullName>
        <ecNumber evidence="2">3.2.1.143</ecNumber>
    </recommendedName>
</protein>
<feature type="active site" evidence="4">
    <location>
        <position position="590"/>
    </location>
</feature>
<evidence type="ECO:0000256" key="4">
    <source>
        <dbReference type="PIRSR" id="PIRSR607724-1"/>
    </source>
</evidence>
<feature type="region of interest" description="Disordered" evidence="6">
    <location>
        <begin position="169"/>
        <end position="304"/>
    </location>
</feature>
<evidence type="ECO:0000256" key="3">
    <source>
        <dbReference type="ARBA" id="ARBA00022801"/>
    </source>
</evidence>
<keyword evidence="7" id="KW-0472">Membrane</keyword>
<dbReference type="GO" id="GO:0004649">
    <property type="term" value="F:poly(ADP-ribose) glycohydrolase activity"/>
    <property type="evidence" value="ECO:0007669"/>
    <property type="project" value="UniProtKB-EC"/>
</dbReference>
<keyword evidence="11" id="KW-1185">Reference proteome</keyword>
<dbReference type="InterPro" id="IPR048362">
    <property type="entry name" value="PARG_helical"/>
</dbReference>
<evidence type="ECO:0000256" key="6">
    <source>
        <dbReference type="SAM" id="MobiDB-lite"/>
    </source>
</evidence>
<feature type="compositionally biased region" description="Basic and acidic residues" evidence="6">
    <location>
        <begin position="263"/>
        <end position="281"/>
    </location>
</feature>
<feature type="binding site" evidence="5">
    <location>
        <position position="648"/>
    </location>
    <ligand>
        <name>substrate</name>
    </ligand>
</feature>
<dbReference type="GO" id="GO:0006282">
    <property type="term" value="P:regulation of DNA repair"/>
    <property type="evidence" value="ECO:0007669"/>
    <property type="project" value="InterPro"/>
</dbReference>
<reference evidence="10" key="2">
    <citation type="submission" date="2025-09" db="UniProtKB">
        <authorList>
            <consortium name="Ensembl"/>
        </authorList>
    </citation>
    <scope>IDENTIFICATION</scope>
</reference>
<feature type="domain" description="PARG helical" evidence="9">
    <location>
        <begin position="437"/>
        <end position="552"/>
    </location>
</feature>
<dbReference type="GeneTree" id="ENSGT00390000003652"/>